<feature type="domain" description="Type I restriction modification DNA specificity" evidence="4">
    <location>
        <begin position="274"/>
        <end position="447"/>
    </location>
</feature>
<evidence type="ECO:0000313" key="8">
    <source>
        <dbReference type="EMBL" id="ECV4507088.1"/>
    </source>
</evidence>
<comment type="similarity">
    <text evidence="1">Belongs to the type-I restriction system S methylase family.</text>
</comment>
<dbReference type="AlphaFoldDB" id="A0A3Y4ARG0"/>
<evidence type="ECO:0000313" key="9">
    <source>
        <dbReference type="EMBL" id="ECW9680412.1"/>
    </source>
</evidence>
<dbReference type="InterPro" id="IPR000055">
    <property type="entry name" value="Restrct_endonuc_typeI_TRD"/>
</dbReference>
<dbReference type="EMBL" id="AAKRXO010000008">
    <property type="protein sequence ID" value="ECV4507088.1"/>
    <property type="molecule type" value="Genomic_DNA"/>
</dbReference>
<sequence>MNFELTTLGHYVKIQGGYAYKSHDFLDESNNKVLKIKNIRAGYVTYDDCAYISDELASKTKAWSVSEGDVLISMTGSGPNAPQSLVGRVARVWNGDAYLNQRVGRVVLKSNFSIHLDFIYYYLSQNSTQEYFVANSTGSANQANISGKTIEDLPFPIVDFEDSYRISKVLLDLDKKILVNFNINQTLEQMAQALFKSWFIDFEPVKAKIAVLEAGGSQADATLAAMAAISGKDAHALAVFEREHPERYAELKTTAELFPSAMQDSELGEIPVGWMVNSTSEHYSISIGKTPPRKEAQWFSINSEDLKWVSIKDMGIASTYISETSERLTHEAVKKFNIKVMPANTVFLSFKLTVGRVCITTEEMCSNEAIAHFTPKENKYESHWLYHALKSFDFNKLGSTSSIATAVNSKTIKEMKLIFPNEIIAKKFTKKVSSIMKLQQLNSEEINGLTELRDTLLPKLLSGEITLPEAEQIISEEA</sequence>
<dbReference type="Pfam" id="PF01420">
    <property type="entry name" value="Methylase_S"/>
    <property type="match status" value="2"/>
</dbReference>
<evidence type="ECO:0000256" key="3">
    <source>
        <dbReference type="ARBA" id="ARBA00023125"/>
    </source>
</evidence>
<feature type="domain" description="Type I restriction modification DNA specificity" evidence="4">
    <location>
        <begin position="4"/>
        <end position="189"/>
    </location>
</feature>
<keyword evidence="8" id="KW-0255">Endonuclease</keyword>
<dbReference type="CDD" id="cd17278">
    <property type="entry name" value="RMtype1_S_LdeBORF1052P-TRD2-CR2"/>
    <property type="match status" value="1"/>
</dbReference>
<dbReference type="InterPro" id="IPR052021">
    <property type="entry name" value="Type-I_RS_S_subunit"/>
</dbReference>
<dbReference type="RefSeq" id="WP_023137291.1">
    <property type="nucleotide sequence ID" value="NZ_CP045038.1"/>
</dbReference>
<proteinExistence type="inferred from homology"/>
<keyword evidence="8" id="KW-0540">Nuclease</keyword>
<keyword evidence="8" id="KW-0378">Hydrolase</keyword>
<dbReference type="SUPFAM" id="SSF116734">
    <property type="entry name" value="DNA methylase specificity domain"/>
    <property type="match status" value="2"/>
</dbReference>
<reference evidence="8" key="1">
    <citation type="submission" date="2018-05" db="EMBL/GenBank/DDBJ databases">
        <authorList>
            <consortium name="NARMS: The National Antimicrobial Resistance Monitoring System"/>
        </authorList>
    </citation>
    <scope>NUCLEOTIDE SEQUENCE</scope>
    <source>
        <strain evidence="8">FSIS11810004</strain>
        <strain evidence="6">FSIS11816131</strain>
        <strain evidence="7">FSIS1607038</strain>
    </source>
</reference>
<dbReference type="Proteomes" id="UP000839891">
    <property type="component" value="Unassembled WGS sequence"/>
</dbReference>
<dbReference type="GO" id="GO:0004519">
    <property type="term" value="F:endonuclease activity"/>
    <property type="evidence" value="ECO:0007669"/>
    <property type="project" value="UniProtKB-KW"/>
</dbReference>
<dbReference type="PANTHER" id="PTHR30408">
    <property type="entry name" value="TYPE-1 RESTRICTION ENZYME ECOKI SPECIFICITY PROTEIN"/>
    <property type="match status" value="1"/>
</dbReference>
<evidence type="ECO:0000256" key="1">
    <source>
        <dbReference type="ARBA" id="ARBA00010923"/>
    </source>
</evidence>
<protein>
    <submittedName>
        <fullName evidence="8">Restriction endonuclease subunit S</fullName>
    </submittedName>
</protein>
<dbReference type="PANTHER" id="PTHR30408:SF13">
    <property type="entry name" value="TYPE I RESTRICTION ENZYME HINDI SPECIFICITY SUBUNIT"/>
    <property type="match status" value="1"/>
</dbReference>
<dbReference type="EMBL" id="AAHTBZ010000007">
    <property type="protein sequence ID" value="ECA0463253.1"/>
    <property type="molecule type" value="Genomic_DNA"/>
</dbReference>
<evidence type="ECO:0000313" key="5">
    <source>
        <dbReference type="EMBL" id="EBO9020997.1"/>
    </source>
</evidence>
<dbReference type="EMBL" id="AAKNUM010000010">
    <property type="protein sequence ID" value="ECT7625447.1"/>
    <property type="molecule type" value="Genomic_DNA"/>
</dbReference>
<organism evidence="8">
    <name type="scientific">Salmonella muenster</name>
    <dbReference type="NCBI Taxonomy" id="82689"/>
    <lineage>
        <taxon>Bacteria</taxon>
        <taxon>Pseudomonadati</taxon>
        <taxon>Pseudomonadota</taxon>
        <taxon>Gammaproteobacteria</taxon>
        <taxon>Enterobacterales</taxon>
        <taxon>Enterobacteriaceae</taxon>
        <taxon>Salmonella</taxon>
    </lineage>
</organism>
<accession>A0A3Y4ARG0</accession>
<keyword evidence="2" id="KW-0680">Restriction system</keyword>
<dbReference type="GO" id="GO:0009307">
    <property type="term" value="P:DNA restriction-modification system"/>
    <property type="evidence" value="ECO:0007669"/>
    <property type="project" value="UniProtKB-KW"/>
</dbReference>
<dbReference type="EMBL" id="AAKYFJ010000004">
    <property type="protein sequence ID" value="ECW9680412.1"/>
    <property type="molecule type" value="Genomic_DNA"/>
</dbReference>
<evidence type="ECO:0000259" key="4">
    <source>
        <dbReference type="Pfam" id="PF01420"/>
    </source>
</evidence>
<reference evidence="9" key="2">
    <citation type="submission" date="2018-07" db="EMBL/GenBank/DDBJ databases">
        <authorList>
            <consortium name="PulseNet: The National Subtyping Network for Foodborne Disease Surveillance"/>
            <person name="Tarr C.L."/>
            <person name="Trees E."/>
            <person name="Katz L.S."/>
            <person name="Carleton-Romer H.A."/>
            <person name="Stroika S."/>
            <person name="Kucerova Z."/>
            <person name="Roache K.F."/>
            <person name="Sabol A.L."/>
            <person name="Besser J."/>
            <person name="Gerner-Smidt P."/>
        </authorList>
    </citation>
    <scope>NUCLEOTIDE SEQUENCE</scope>
    <source>
        <strain evidence="9">PNUSAS000594</strain>
    </source>
</reference>
<evidence type="ECO:0000313" key="6">
    <source>
        <dbReference type="EMBL" id="ECA0463253.1"/>
    </source>
</evidence>
<name>A0A3Y4ARG0_SALMS</name>
<dbReference type="InterPro" id="IPR044946">
    <property type="entry name" value="Restrct_endonuc_typeI_TRD_sf"/>
</dbReference>
<dbReference type="GO" id="GO:0003677">
    <property type="term" value="F:DNA binding"/>
    <property type="evidence" value="ECO:0007669"/>
    <property type="project" value="UniProtKB-KW"/>
</dbReference>
<evidence type="ECO:0000256" key="2">
    <source>
        <dbReference type="ARBA" id="ARBA00022747"/>
    </source>
</evidence>
<dbReference type="CDD" id="cd17244">
    <property type="entry name" value="RMtype1_S_Apa101655I-TRD2-CR2_like"/>
    <property type="match status" value="1"/>
</dbReference>
<evidence type="ECO:0000313" key="7">
    <source>
        <dbReference type="EMBL" id="ECT7625447.1"/>
    </source>
</evidence>
<dbReference type="EMBL" id="AAGJZK010000005">
    <property type="protein sequence ID" value="EBO9020997.1"/>
    <property type="molecule type" value="Genomic_DNA"/>
</dbReference>
<comment type="caution">
    <text evidence="8">The sequence shown here is derived from an EMBL/GenBank/DDBJ whole genome shotgun (WGS) entry which is preliminary data.</text>
</comment>
<dbReference type="Gene3D" id="3.90.220.20">
    <property type="entry name" value="DNA methylase specificity domains"/>
    <property type="match status" value="2"/>
</dbReference>
<gene>
    <name evidence="9" type="ORF">AKI23_07025</name>
    <name evidence="7" type="ORF">BBZ35_11640</name>
    <name evidence="8" type="ORF">DLR99_08555</name>
    <name evidence="5" type="ORF">E5G79_06985</name>
    <name evidence="6" type="ORF">EIN57_09740</name>
</gene>
<reference evidence="5" key="3">
    <citation type="submission" date="2019-06" db="EMBL/GenBank/DDBJ databases">
        <authorList>
            <consortium name="GenomeTrakr network: Whole genome sequencing for foodborne pathogen traceback"/>
        </authorList>
    </citation>
    <scope>NUCLEOTIDE SEQUENCE</scope>
    <source>
        <strain evidence="5">FSIS11919454</strain>
    </source>
</reference>
<keyword evidence="3" id="KW-0238">DNA-binding</keyword>